<organism evidence="1 2">
    <name type="scientific">Parashewanella curva</name>
    <dbReference type="NCBI Taxonomy" id="2338552"/>
    <lineage>
        <taxon>Bacteria</taxon>
        <taxon>Pseudomonadati</taxon>
        <taxon>Pseudomonadota</taxon>
        <taxon>Gammaproteobacteria</taxon>
        <taxon>Alteromonadales</taxon>
        <taxon>Shewanellaceae</taxon>
        <taxon>Parashewanella</taxon>
    </lineage>
</organism>
<evidence type="ECO:0000313" key="2">
    <source>
        <dbReference type="Proteomes" id="UP000281474"/>
    </source>
</evidence>
<protein>
    <submittedName>
        <fullName evidence="1">Uncharacterized protein</fullName>
    </submittedName>
</protein>
<evidence type="ECO:0000313" key="1">
    <source>
        <dbReference type="EMBL" id="RLV60908.1"/>
    </source>
</evidence>
<proteinExistence type="predicted"/>
<dbReference type="Proteomes" id="UP000281474">
    <property type="component" value="Unassembled WGS sequence"/>
</dbReference>
<dbReference type="EMBL" id="QZEI01000010">
    <property type="protein sequence ID" value="RLV60908.1"/>
    <property type="molecule type" value="Genomic_DNA"/>
</dbReference>
<gene>
    <name evidence="1" type="ORF">D5018_04510</name>
</gene>
<keyword evidence="2" id="KW-1185">Reference proteome</keyword>
<comment type="caution">
    <text evidence="1">The sequence shown here is derived from an EMBL/GenBank/DDBJ whole genome shotgun (WGS) entry which is preliminary data.</text>
</comment>
<sequence>MAVRFRQPTVISKQLAPSIFKRLESGKQCKLSVNTGETLLRHYTVQRSSNKLTLMRSRLLFADSNEYKLSSRLAANTHEYQLL</sequence>
<dbReference type="AlphaFoldDB" id="A0A3L8Q227"/>
<accession>A0A3L8Q227</accession>
<reference evidence="1 2" key="1">
    <citation type="submission" date="2018-09" db="EMBL/GenBank/DDBJ databases">
        <title>Phylogeny of the Shewanellaceae, and recommendation for two new genera, Pseudoshewanella and Parashewanella.</title>
        <authorList>
            <person name="Wang G."/>
        </authorList>
    </citation>
    <scope>NUCLEOTIDE SEQUENCE [LARGE SCALE GENOMIC DNA]</scope>
    <source>
        <strain evidence="1 2">C51</strain>
    </source>
</reference>
<name>A0A3L8Q227_9GAMM</name>